<dbReference type="PANTHER" id="PTHR11358:SF35">
    <property type="entry name" value="FORMIMIDOYLGLUTAMASE"/>
    <property type="match status" value="1"/>
</dbReference>
<protein>
    <recommendedName>
        <fullName evidence="5 6">Formimidoylglutamase</fullName>
        <ecNumber evidence="5 6">3.5.3.8</ecNumber>
    </recommendedName>
    <alternativeName>
        <fullName evidence="5">Formiminoglutamase</fullName>
    </alternativeName>
    <alternativeName>
        <fullName evidence="5">Formiminoglutamate hydrolase</fullName>
    </alternativeName>
</protein>
<feature type="binding site" evidence="5">
    <location>
        <position position="248"/>
    </location>
    <ligand>
        <name>Mn(2+)</name>
        <dbReference type="ChEBI" id="CHEBI:29035"/>
        <label>2</label>
    </ligand>
</feature>
<evidence type="ECO:0000256" key="5">
    <source>
        <dbReference type="HAMAP-Rule" id="MF_00737"/>
    </source>
</evidence>
<proteinExistence type="inferred from homology"/>
<dbReference type="PANTHER" id="PTHR11358">
    <property type="entry name" value="ARGINASE/AGMATINASE"/>
    <property type="match status" value="1"/>
</dbReference>
<feature type="binding site" evidence="5 7">
    <location>
        <position position="160"/>
    </location>
    <ligand>
        <name>Mn(2+)</name>
        <dbReference type="ChEBI" id="CHEBI:29035"/>
        <label>1</label>
    </ligand>
</feature>
<feature type="binding site" evidence="5">
    <location>
        <position position="158"/>
    </location>
    <ligand>
        <name>Mn(2+)</name>
        <dbReference type="ChEBI" id="CHEBI:29035"/>
        <label>2</label>
    </ligand>
</feature>
<dbReference type="SUPFAM" id="SSF52768">
    <property type="entry name" value="Arginase/deacetylase"/>
    <property type="match status" value="1"/>
</dbReference>
<dbReference type="GO" id="GO:0033389">
    <property type="term" value="P:putrescine biosynthetic process from arginine, via agmatine"/>
    <property type="evidence" value="ECO:0007669"/>
    <property type="project" value="TreeGrafter"/>
</dbReference>
<keyword evidence="4 5" id="KW-0464">Manganese</keyword>
<accession>A0A3M9M8Q8</accession>
<dbReference type="InterPro" id="IPR005923">
    <property type="entry name" value="HutG"/>
</dbReference>
<sequence length="320" mass="35297">MYKPSDKTSWRGRTDLPDGGLGQRWHQVVQVVDLSSEIPSGGGNVAFLGFCCDEGVRRNQGRVGAAAGPDAIRQAMSPFAEHLPDGAQLFEAGDVICPNQQLEEAQVQLGRKVELLLKKGYRPLLLGGGHETAYGHFLGIRTFLKEGEKLGIINFDAHFDLRSVEPFPSSGTPFLQIAQDLEKAGQPFHYFCLGIQEYGNTRKLFQTADQLGAEYITAQALQSEEKNSHLFQIKSFIQKVDRLYVSIDLDVFAAAFAPGVSAPTSLGLFPQDFLPLLREILNSGKVLSMDVVELNPIFDSDHRTAKLAASLIYQMVEAWR</sequence>
<dbReference type="InterPro" id="IPR020855">
    <property type="entry name" value="Ureohydrolase_Mn_BS"/>
</dbReference>
<dbReference type="EC" id="3.5.3.8" evidence="5 6"/>
<comment type="catalytic activity">
    <reaction evidence="5">
        <text>N-formimidoyl-L-glutamate + H2O = formamide + L-glutamate</text>
        <dbReference type="Rhea" id="RHEA:22492"/>
        <dbReference type="ChEBI" id="CHEBI:15377"/>
        <dbReference type="ChEBI" id="CHEBI:16397"/>
        <dbReference type="ChEBI" id="CHEBI:29985"/>
        <dbReference type="ChEBI" id="CHEBI:58928"/>
        <dbReference type="EC" id="3.5.3.8"/>
    </reaction>
</comment>
<dbReference type="UniPathway" id="UPA00379">
    <property type="reaction ID" value="UER00552"/>
</dbReference>
<comment type="similarity">
    <text evidence="5 8 9">Belongs to the arginase family.</text>
</comment>
<comment type="caution">
    <text evidence="10">The sequence shown here is derived from an EMBL/GenBank/DDBJ whole genome shotgun (WGS) entry which is preliminary data.</text>
</comment>
<dbReference type="Proteomes" id="UP000272117">
    <property type="component" value="Unassembled WGS sequence"/>
</dbReference>
<dbReference type="GO" id="GO:0019556">
    <property type="term" value="P:L-histidine catabolic process to glutamate and formamide"/>
    <property type="evidence" value="ECO:0007669"/>
    <property type="project" value="UniProtKB-UniRule"/>
</dbReference>
<feature type="binding site" evidence="5">
    <location>
        <position position="250"/>
    </location>
    <ligand>
        <name>Mn(2+)</name>
        <dbReference type="ChEBI" id="CHEBI:29035"/>
        <label>2</label>
    </ligand>
</feature>
<dbReference type="RefSeq" id="WP_123129271.1">
    <property type="nucleotide sequence ID" value="NZ_RJJD01000023.1"/>
</dbReference>
<reference evidence="10 11" key="1">
    <citation type="submission" date="2018-11" db="EMBL/GenBank/DDBJ databases">
        <title>Rufibacter latericius sp. nov., isolated from water in Baiyang Lake.</title>
        <authorList>
            <person name="Yang Y."/>
        </authorList>
    </citation>
    <scope>NUCLEOTIDE SEQUENCE [LARGE SCALE GENOMIC DNA]</scope>
    <source>
        <strain evidence="10 11">R-22-1c-1</strain>
    </source>
</reference>
<dbReference type="GO" id="GO:0050415">
    <property type="term" value="F:formimidoylglutamase activity"/>
    <property type="evidence" value="ECO:0007669"/>
    <property type="project" value="UniProtKB-UniRule"/>
</dbReference>
<dbReference type="PROSITE" id="PS51409">
    <property type="entry name" value="ARGINASE_2"/>
    <property type="match status" value="1"/>
</dbReference>
<evidence type="ECO:0000256" key="8">
    <source>
        <dbReference type="PROSITE-ProRule" id="PRU00742"/>
    </source>
</evidence>
<feature type="binding site" evidence="5 7">
    <location>
        <position position="156"/>
    </location>
    <ligand>
        <name>Mn(2+)</name>
        <dbReference type="ChEBI" id="CHEBI:29035"/>
        <label>1</label>
    </ligand>
</feature>
<dbReference type="NCBIfam" id="TIGR01227">
    <property type="entry name" value="hutG"/>
    <property type="match status" value="1"/>
</dbReference>
<dbReference type="PIRSF" id="PIRSF036979">
    <property type="entry name" value="Arginase"/>
    <property type="match status" value="1"/>
</dbReference>
<feature type="binding site" evidence="5 7">
    <location>
        <position position="248"/>
    </location>
    <ligand>
        <name>Mn(2+)</name>
        <dbReference type="ChEBI" id="CHEBI:29035"/>
        <label>1</label>
    </ligand>
</feature>
<dbReference type="EMBL" id="RJJD01000023">
    <property type="protein sequence ID" value="RNI21949.1"/>
    <property type="molecule type" value="Genomic_DNA"/>
</dbReference>
<evidence type="ECO:0000256" key="1">
    <source>
        <dbReference type="ARBA" id="ARBA00022723"/>
    </source>
</evidence>
<name>A0A3M9M8Q8_9BACT</name>
<keyword evidence="1 5" id="KW-0479">Metal-binding</keyword>
<evidence type="ECO:0000256" key="3">
    <source>
        <dbReference type="ARBA" id="ARBA00022808"/>
    </source>
</evidence>
<evidence type="ECO:0000256" key="4">
    <source>
        <dbReference type="ARBA" id="ARBA00023211"/>
    </source>
</evidence>
<evidence type="ECO:0000313" key="10">
    <source>
        <dbReference type="EMBL" id="RNI21949.1"/>
    </source>
</evidence>
<evidence type="ECO:0000256" key="7">
    <source>
        <dbReference type="PIRSR" id="PIRSR036979-1"/>
    </source>
</evidence>
<evidence type="ECO:0000256" key="9">
    <source>
        <dbReference type="RuleBase" id="RU003684"/>
    </source>
</evidence>
<dbReference type="CDD" id="cd09988">
    <property type="entry name" value="Formimidoylglutamase"/>
    <property type="match status" value="1"/>
</dbReference>
<dbReference type="OrthoDB" id="9788689at2"/>
<evidence type="ECO:0000256" key="2">
    <source>
        <dbReference type="ARBA" id="ARBA00022801"/>
    </source>
</evidence>
<comment type="pathway">
    <text evidence="5">Amino-acid degradation; L-histidine degradation into L-glutamate; L-glutamate from N-formimidoyl-L-glutamate (hydrolase route): step 1/1.</text>
</comment>
<dbReference type="GO" id="GO:0008783">
    <property type="term" value="F:agmatinase activity"/>
    <property type="evidence" value="ECO:0007669"/>
    <property type="project" value="TreeGrafter"/>
</dbReference>
<dbReference type="PROSITE" id="PS01053">
    <property type="entry name" value="ARGINASE_1"/>
    <property type="match status" value="1"/>
</dbReference>
<dbReference type="InterPro" id="IPR023696">
    <property type="entry name" value="Ureohydrolase_dom_sf"/>
</dbReference>
<evidence type="ECO:0000256" key="6">
    <source>
        <dbReference type="NCBIfam" id="TIGR01227"/>
    </source>
</evidence>
<keyword evidence="2 5" id="KW-0378">Hydrolase</keyword>
<organism evidence="10 11">
    <name type="scientific">Rufibacter latericius</name>
    <dbReference type="NCBI Taxonomy" id="2487040"/>
    <lineage>
        <taxon>Bacteria</taxon>
        <taxon>Pseudomonadati</taxon>
        <taxon>Bacteroidota</taxon>
        <taxon>Cytophagia</taxon>
        <taxon>Cytophagales</taxon>
        <taxon>Hymenobacteraceae</taxon>
        <taxon>Rufibacter</taxon>
    </lineage>
</organism>
<dbReference type="HAMAP" id="MF_00737">
    <property type="entry name" value="Formimidoylglutam"/>
    <property type="match status" value="1"/>
</dbReference>
<feature type="binding site" evidence="5 7">
    <location>
        <position position="130"/>
    </location>
    <ligand>
        <name>Mn(2+)</name>
        <dbReference type="ChEBI" id="CHEBI:29035"/>
        <label>1</label>
    </ligand>
</feature>
<feature type="binding site" evidence="7">
    <location>
        <position position="158"/>
    </location>
    <ligand>
        <name>Mn(2+)</name>
        <dbReference type="ChEBI" id="CHEBI:29035"/>
        <label>1</label>
    </ligand>
</feature>
<comment type="cofactor">
    <cofactor evidence="5 7">
        <name>Mn(2+)</name>
        <dbReference type="ChEBI" id="CHEBI:29035"/>
    </cofactor>
    <text evidence="5 7">Binds 2 manganese ions per subunit.</text>
</comment>
<dbReference type="PRINTS" id="PR00116">
    <property type="entry name" value="ARGINASE"/>
</dbReference>
<dbReference type="GO" id="GO:0030145">
    <property type="term" value="F:manganese ion binding"/>
    <property type="evidence" value="ECO:0007669"/>
    <property type="project" value="UniProtKB-UniRule"/>
</dbReference>
<comment type="function">
    <text evidence="5">Catalyzes the conversion of N-formimidoyl-L-glutamate to L-glutamate and formamide.</text>
</comment>
<dbReference type="AlphaFoldDB" id="A0A3M9M8Q8"/>
<feature type="binding site" evidence="5">
    <location>
        <position position="156"/>
    </location>
    <ligand>
        <name>Mn(2+)</name>
        <dbReference type="ChEBI" id="CHEBI:29035"/>
        <label>2</label>
    </ligand>
</feature>
<feature type="binding site" evidence="7">
    <location>
        <position position="250"/>
    </location>
    <ligand>
        <name>Mn(2+)</name>
        <dbReference type="ChEBI" id="CHEBI:29035"/>
        <label>1</label>
    </ligand>
</feature>
<gene>
    <name evidence="5 10" type="primary">hutG</name>
    <name evidence="10" type="ORF">EFB08_22685</name>
</gene>
<keyword evidence="11" id="KW-1185">Reference proteome</keyword>
<keyword evidence="3 5" id="KW-0369">Histidine metabolism</keyword>
<dbReference type="Pfam" id="PF00491">
    <property type="entry name" value="Arginase"/>
    <property type="match status" value="1"/>
</dbReference>
<dbReference type="Gene3D" id="3.40.800.10">
    <property type="entry name" value="Ureohydrolase domain"/>
    <property type="match status" value="1"/>
</dbReference>
<dbReference type="InterPro" id="IPR006035">
    <property type="entry name" value="Ureohydrolase"/>
</dbReference>
<dbReference type="GO" id="GO:0019557">
    <property type="term" value="P:L-histidine catabolic process to glutamate and formate"/>
    <property type="evidence" value="ECO:0007669"/>
    <property type="project" value="UniProtKB-UniPathway"/>
</dbReference>
<evidence type="ECO:0000313" key="11">
    <source>
        <dbReference type="Proteomes" id="UP000272117"/>
    </source>
</evidence>